<evidence type="ECO:0000313" key="1">
    <source>
        <dbReference type="EMBL" id="KAJ8117761.1"/>
    </source>
</evidence>
<protein>
    <submittedName>
        <fullName evidence="1">Uncharacterized protein</fullName>
    </submittedName>
</protein>
<reference evidence="1" key="1">
    <citation type="submission" date="2022-11" db="EMBL/GenBank/DDBJ databases">
        <title>Genome Sequence of Boeremia exigua.</title>
        <authorList>
            <person name="Buettner E."/>
        </authorList>
    </citation>
    <scope>NUCLEOTIDE SEQUENCE</scope>
    <source>
        <strain evidence="1">CU02</strain>
    </source>
</reference>
<accession>A0ACC2IRI4</accession>
<proteinExistence type="predicted"/>
<comment type="caution">
    <text evidence="1">The sequence shown here is derived from an EMBL/GenBank/DDBJ whole genome shotgun (WGS) entry which is preliminary data.</text>
</comment>
<gene>
    <name evidence="1" type="ORF">OPT61_g1119</name>
</gene>
<keyword evidence="2" id="KW-1185">Reference proteome</keyword>
<sequence length="266" mass="29417">MFVPGTTSRPPADLAIPHNEQLIATALTCVPATYFLGVVFKALAKGDITPFWFIVGGTIASAFEPILDVMGFCFFPREGNWIAFEFFGRPIPYFVPPCYAWFVGGQAYWFFTIISQKETTRPDVWKLWIKSFSANLLLEYPAMALGMYTYYGHQPFNIAGFPLWFPAIHATSPIMSAIVVYIVRPFLVGFKSWIIGAIVCCTYGMANCGLGWPVWCALSTDRGPVISNVAALITAILIATTIWLLSLAIPDKTQGKLQNGSASKRL</sequence>
<evidence type="ECO:0000313" key="2">
    <source>
        <dbReference type="Proteomes" id="UP001153331"/>
    </source>
</evidence>
<dbReference type="Proteomes" id="UP001153331">
    <property type="component" value="Unassembled WGS sequence"/>
</dbReference>
<name>A0ACC2IRI4_9PLEO</name>
<dbReference type="EMBL" id="JAPHNI010000042">
    <property type="protein sequence ID" value="KAJ8117761.1"/>
    <property type="molecule type" value="Genomic_DNA"/>
</dbReference>
<organism evidence="1 2">
    <name type="scientific">Boeremia exigua</name>
    <dbReference type="NCBI Taxonomy" id="749465"/>
    <lineage>
        <taxon>Eukaryota</taxon>
        <taxon>Fungi</taxon>
        <taxon>Dikarya</taxon>
        <taxon>Ascomycota</taxon>
        <taxon>Pezizomycotina</taxon>
        <taxon>Dothideomycetes</taxon>
        <taxon>Pleosporomycetidae</taxon>
        <taxon>Pleosporales</taxon>
        <taxon>Pleosporineae</taxon>
        <taxon>Didymellaceae</taxon>
        <taxon>Boeremia</taxon>
    </lineage>
</organism>